<organism evidence="1 2">
    <name type="scientific">Mycobacterium phage Baka</name>
    <dbReference type="NCBI Taxonomy" id="2902882"/>
    <lineage>
        <taxon>Viruses</taxon>
        <taxon>Duplodnaviria</taxon>
        <taxon>Heunggongvirae</taxon>
        <taxon>Uroviricota</taxon>
        <taxon>Caudoviricetes</taxon>
        <taxon>Omegavirus</taxon>
        <taxon>Omegavirus baka</taxon>
    </lineage>
</organism>
<evidence type="ECO:0000313" key="2">
    <source>
        <dbReference type="Proteomes" id="UP000008404"/>
    </source>
</evidence>
<dbReference type="GeneID" id="40233148"/>
<dbReference type="RefSeq" id="YP_009636411.1">
    <property type="nucleotide sequence ID" value="NC_042316.1"/>
</dbReference>
<reference evidence="1 2" key="1">
    <citation type="journal article" date="2012" name="J. Virol.">
        <title>Complete Genome Sequences of 138 Mycobacteriophages.</title>
        <authorList>
            <consortium name="the Science Education Alliance Phage Hunters Advancing Genomics and Evolutionary Science Program"/>
            <consortium name="the KwaZulu-Natal Research Institute for Tuberculosis and HIV Mycobacterial Genetics Course Students"/>
            <consortium name="the Phage Hunters Integrating Research and Education Program"/>
            <person name="Hatfull G.F."/>
        </authorList>
    </citation>
    <scope>NUCLEOTIDE SEQUENCE [LARGE SCALE GENOMIC DNA]</scope>
    <source>
        <strain evidence="1">Baka</strain>
    </source>
</reference>
<dbReference type="EMBL" id="JF937090">
    <property type="protein sequence ID" value="AEK08293.1"/>
    <property type="molecule type" value="Genomic_DNA"/>
</dbReference>
<protein>
    <submittedName>
        <fullName evidence="1">Uncharacterized protein</fullName>
    </submittedName>
</protein>
<dbReference type="KEGG" id="vg:40233148"/>
<gene>
    <name evidence="1" type="primary">241</name>
    <name evidence="1" type="ORF">PBI_BAKA_241</name>
</gene>
<dbReference type="Proteomes" id="UP000008404">
    <property type="component" value="Segment"/>
</dbReference>
<proteinExistence type="predicted"/>
<name>G1D0J8_9CAUD</name>
<keyword evidence="2" id="KW-1185">Reference proteome</keyword>
<sequence length="106" mass="11439">MSATTKTADKLTIGDVVLHYGMRLVIDQPIAVRDGKTAGAVYSTRARIANWDELVAEAGDDVASRVGNSVAAFVVNSARAAMHRGQDAEPRWTVQGNHRATYRIEA</sequence>
<evidence type="ECO:0000313" key="1">
    <source>
        <dbReference type="EMBL" id="AEK08293.1"/>
    </source>
</evidence>
<accession>G1D0J8</accession>